<dbReference type="SUPFAM" id="SSF81383">
    <property type="entry name" value="F-box domain"/>
    <property type="match status" value="1"/>
</dbReference>
<evidence type="ECO:0000313" key="3">
    <source>
        <dbReference type="EMBL" id="KIM27329.1"/>
    </source>
</evidence>
<evidence type="ECO:0000313" key="4">
    <source>
        <dbReference type="Proteomes" id="UP000054097"/>
    </source>
</evidence>
<accession>A0A0C3B564</accession>
<protein>
    <recommendedName>
        <fullName evidence="2">F-box domain-containing protein</fullName>
    </recommendedName>
</protein>
<dbReference type="Pfam" id="PF12937">
    <property type="entry name" value="F-box-like"/>
    <property type="match status" value="1"/>
</dbReference>
<organism evidence="3 4">
    <name type="scientific">Serendipita vermifera MAFF 305830</name>
    <dbReference type="NCBI Taxonomy" id="933852"/>
    <lineage>
        <taxon>Eukaryota</taxon>
        <taxon>Fungi</taxon>
        <taxon>Dikarya</taxon>
        <taxon>Basidiomycota</taxon>
        <taxon>Agaricomycotina</taxon>
        <taxon>Agaricomycetes</taxon>
        <taxon>Sebacinales</taxon>
        <taxon>Serendipitaceae</taxon>
        <taxon>Serendipita</taxon>
    </lineage>
</organism>
<evidence type="ECO:0000256" key="1">
    <source>
        <dbReference type="SAM" id="MobiDB-lite"/>
    </source>
</evidence>
<feature type="domain" description="F-box" evidence="2">
    <location>
        <begin position="64"/>
        <end position="111"/>
    </location>
</feature>
<dbReference type="Proteomes" id="UP000054097">
    <property type="component" value="Unassembled WGS sequence"/>
</dbReference>
<reference evidence="4" key="2">
    <citation type="submission" date="2015-01" db="EMBL/GenBank/DDBJ databases">
        <title>Evolutionary Origins and Diversification of the Mycorrhizal Mutualists.</title>
        <authorList>
            <consortium name="DOE Joint Genome Institute"/>
            <consortium name="Mycorrhizal Genomics Consortium"/>
            <person name="Kohler A."/>
            <person name="Kuo A."/>
            <person name="Nagy L.G."/>
            <person name="Floudas D."/>
            <person name="Copeland A."/>
            <person name="Barry K.W."/>
            <person name="Cichocki N."/>
            <person name="Veneault-Fourrey C."/>
            <person name="LaButti K."/>
            <person name="Lindquist E.A."/>
            <person name="Lipzen A."/>
            <person name="Lundell T."/>
            <person name="Morin E."/>
            <person name="Murat C."/>
            <person name="Riley R."/>
            <person name="Ohm R."/>
            <person name="Sun H."/>
            <person name="Tunlid A."/>
            <person name="Henrissat B."/>
            <person name="Grigoriev I.V."/>
            <person name="Hibbett D.S."/>
            <person name="Martin F."/>
        </authorList>
    </citation>
    <scope>NUCLEOTIDE SEQUENCE [LARGE SCALE GENOMIC DNA]</scope>
    <source>
        <strain evidence="4">MAFF 305830</strain>
    </source>
</reference>
<dbReference type="HOGENOM" id="CLU_1005313_0_0_1"/>
<name>A0A0C3B564_SERVB</name>
<reference evidence="3 4" key="1">
    <citation type="submission" date="2014-04" db="EMBL/GenBank/DDBJ databases">
        <authorList>
            <consortium name="DOE Joint Genome Institute"/>
            <person name="Kuo A."/>
            <person name="Zuccaro A."/>
            <person name="Kohler A."/>
            <person name="Nagy L.G."/>
            <person name="Floudas D."/>
            <person name="Copeland A."/>
            <person name="Barry K.W."/>
            <person name="Cichocki N."/>
            <person name="Veneault-Fourrey C."/>
            <person name="LaButti K."/>
            <person name="Lindquist E.A."/>
            <person name="Lipzen A."/>
            <person name="Lundell T."/>
            <person name="Morin E."/>
            <person name="Murat C."/>
            <person name="Sun H."/>
            <person name="Tunlid A."/>
            <person name="Henrissat B."/>
            <person name="Grigoriev I.V."/>
            <person name="Hibbett D.S."/>
            <person name="Martin F."/>
            <person name="Nordberg H.P."/>
            <person name="Cantor M.N."/>
            <person name="Hua S.X."/>
        </authorList>
    </citation>
    <scope>NUCLEOTIDE SEQUENCE [LARGE SCALE GENOMIC DNA]</scope>
    <source>
        <strain evidence="3 4">MAFF 305830</strain>
    </source>
</reference>
<proteinExistence type="predicted"/>
<dbReference type="AlphaFoldDB" id="A0A0C3B564"/>
<gene>
    <name evidence="3" type="ORF">M408DRAFT_169055</name>
</gene>
<sequence length="277" mass="32155">MKALIRLLFKRRNHASIKNQWRGSEPTLETFPGSLKPPQRSLADSPDEGLDNSSTPLVEGANYRLPFDVLAQIFDYIREMESTSFPLERILAVCHFWRDAALDHAPLWTSFNARIISDRDVAFWKYHFKRRVNRCGIHALLDINIELINRERKEKFPDTPRGNFQRIASSQVAPDDIPTFIRVLQVFAGTHGTMATRWRKLILDLSRVPLYDHNEDEVIGEFLQHRTPNLESLQLYGVRTRFMRPRIFPYAPRLLSAVYHSCNGLLYPEGHNLTSLT</sequence>
<dbReference type="InterPro" id="IPR036047">
    <property type="entry name" value="F-box-like_dom_sf"/>
</dbReference>
<evidence type="ECO:0000259" key="2">
    <source>
        <dbReference type="Pfam" id="PF12937"/>
    </source>
</evidence>
<dbReference type="EMBL" id="KN824299">
    <property type="protein sequence ID" value="KIM27329.1"/>
    <property type="molecule type" value="Genomic_DNA"/>
</dbReference>
<dbReference type="InterPro" id="IPR001810">
    <property type="entry name" value="F-box_dom"/>
</dbReference>
<dbReference type="OrthoDB" id="2901673at2759"/>
<keyword evidence="4" id="KW-1185">Reference proteome</keyword>
<feature type="region of interest" description="Disordered" evidence="1">
    <location>
        <begin position="24"/>
        <end position="52"/>
    </location>
</feature>